<evidence type="ECO:0000259" key="3">
    <source>
        <dbReference type="Pfam" id="PF20684"/>
    </source>
</evidence>
<keyword evidence="2" id="KW-0472">Membrane</keyword>
<protein>
    <recommendedName>
        <fullName evidence="3">Rhodopsin domain-containing protein</fullName>
    </recommendedName>
</protein>
<name>A0ABR3SDS2_9PEZI</name>
<accession>A0ABR3SDS2</accession>
<comment type="caution">
    <text evidence="4">The sequence shown here is derived from an EMBL/GenBank/DDBJ whole genome shotgun (WGS) entry which is preliminary data.</text>
</comment>
<evidence type="ECO:0000256" key="2">
    <source>
        <dbReference type="SAM" id="Phobius"/>
    </source>
</evidence>
<feature type="domain" description="Rhodopsin" evidence="3">
    <location>
        <begin position="44"/>
        <end position="299"/>
    </location>
</feature>
<feature type="transmembrane region" description="Helical" evidence="2">
    <location>
        <begin position="201"/>
        <end position="225"/>
    </location>
</feature>
<feature type="region of interest" description="Disordered" evidence="1">
    <location>
        <begin position="539"/>
        <end position="563"/>
    </location>
</feature>
<dbReference type="PANTHER" id="PTHR39614">
    <property type="entry name" value="INTEGRAL MEMBRANE PROTEIN"/>
    <property type="match status" value="1"/>
</dbReference>
<evidence type="ECO:0000256" key="1">
    <source>
        <dbReference type="SAM" id="MobiDB-lite"/>
    </source>
</evidence>
<gene>
    <name evidence="4" type="ORF">SLS56_010841</name>
</gene>
<feature type="transmembrane region" description="Helical" evidence="2">
    <location>
        <begin position="124"/>
        <end position="146"/>
    </location>
</feature>
<dbReference type="InterPro" id="IPR049326">
    <property type="entry name" value="Rhodopsin_dom_fungi"/>
</dbReference>
<dbReference type="Proteomes" id="UP001521116">
    <property type="component" value="Unassembled WGS sequence"/>
</dbReference>
<keyword evidence="5" id="KW-1185">Reference proteome</keyword>
<keyword evidence="2" id="KW-1133">Transmembrane helix</keyword>
<proteinExistence type="predicted"/>
<dbReference type="EMBL" id="JAJVDC020000223">
    <property type="protein sequence ID" value="KAL1617777.1"/>
    <property type="molecule type" value="Genomic_DNA"/>
</dbReference>
<organism evidence="4 5">
    <name type="scientific">Neofusicoccum ribis</name>
    <dbReference type="NCBI Taxonomy" id="45134"/>
    <lineage>
        <taxon>Eukaryota</taxon>
        <taxon>Fungi</taxon>
        <taxon>Dikarya</taxon>
        <taxon>Ascomycota</taxon>
        <taxon>Pezizomycotina</taxon>
        <taxon>Dothideomycetes</taxon>
        <taxon>Dothideomycetes incertae sedis</taxon>
        <taxon>Botryosphaeriales</taxon>
        <taxon>Botryosphaeriaceae</taxon>
        <taxon>Neofusicoccum</taxon>
    </lineage>
</organism>
<feature type="compositionally biased region" description="Basic and acidic residues" evidence="1">
    <location>
        <begin position="546"/>
        <end position="563"/>
    </location>
</feature>
<feature type="transmembrane region" description="Helical" evidence="2">
    <location>
        <begin position="24"/>
        <end position="44"/>
    </location>
</feature>
<feature type="region of interest" description="Disordered" evidence="1">
    <location>
        <begin position="440"/>
        <end position="466"/>
    </location>
</feature>
<evidence type="ECO:0000313" key="4">
    <source>
        <dbReference type="EMBL" id="KAL1617777.1"/>
    </source>
</evidence>
<feature type="transmembrane region" description="Helical" evidence="2">
    <location>
        <begin position="158"/>
        <end position="180"/>
    </location>
</feature>
<reference evidence="4 5" key="1">
    <citation type="submission" date="2024-02" db="EMBL/GenBank/DDBJ databases">
        <title>De novo assembly and annotation of 12 fungi associated with fruit tree decline syndrome in Ontario, Canada.</title>
        <authorList>
            <person name="Sulman M."/>
            <person name="Ellouze W."/>
            <person name="Ilyukhin E."/>
        </authorList>
    </citation>
    <scope>NUCLEOTIDE SEQUENCE [LARGE SCALE GENOMIC DNA]</scope>
    <source>
        <strain evidence="4 5">M1-105</strain>
    </source>
</reference>
<evidence type="ECO:0000313" key="5">
    <source>
        <dbReference type="Proteomes" id="UP001521116"/>
    </source>
</evidence>
<dbReference type="PANTHER" id="PTHR39614:SF2">
    <property type="entry name" value="INTEGRAL MEMBRANE PROTEIN"/>
    <property type="match status" value="1"/>
</dbReference>
<dbReference type="Pfam" id="PF20684">
    <property type="entry name" value="Fung_rhodopsin"/>
    <property type="match status" value="1"/>
</dbReference>
<sequence>MSAAEASPLPTLASSNVITPDNHGAYVTITASLMLVSMVLLTGLRLSIRYPFTQLFGLDDAAIVISAVPSPTIAEPRRTTNFTHALRQICAIAQTVAILEAVKAGLGRHVLSLSDDMRETAQKLVYASNVLFVVSLSLSKTATSLLMSRLTRARNQVVAAYVTSAIIIMWGFAFLLGVSINCNATRPWDMRIDRCSNWQEIWTSFGVIGVMIELFLAVLPAYLLWGLQMSLGCKATVAFGFCFRLAMVPIEAFRLYYLSRTLSSADPTFDIIPFILLTQVEQHYSLIAATIPCLRPFLKAANTGLLDVNPTQVENCGSYLNSGGSASHTSYAMRSIDRASRAPSSRTNHHRPSKILTTATTTTIPEPVSPGIREAINIATGFKAFDAHHAGIELPSPQTTTTTATTPSSPPHTLDAIAIAPMSASPTVAKHMLAAAAAPSTTQPSVTARAAPASPPLPDDSSFTSDGSEKMIIRKETALHVRYSPIVGAERRWRGDAELAGVPMGLDLERVDTAGSIPIGVAVDAPPWRREGREDFRVGAWLEEATPPREEGRVTEKGWDRRR</sequence>
<keyword evidence="2" id="KW-0812">Transmembrane</keyword>